<dbReference type="InterPro" id="IPR011051">
    <property type="entry name" value="RmlC_Cupin_sf"/>
</dbReference>
<dbReference type="FunFam" id="1.10.441.10:FF:000001">
    <property type="entry name" value="Mannose-6-phosphate isomerase"/>
    <property type="match status" value="1"/>
</dbReference>
<dbReference type="CDD" id="cd07011">
    <property type="entry name" value="cupin_PMI_type_I_N"/>
    <property type="match status" value="1"/>
</dbReference>
<dbReference type="AlphaFoldDB" id="A0A921UGZ4"/>
<evidence type="ECO:0000256" key="1">
    <source>
        <dbReference type="ARBA" id="ARBA00000757"/>
    </source>
</evidence>
<dbReference type="InterPro" id="IPR018050">
    <property type="entry name" value="Pmannose_isomerase-type1_CS"/>
</dbReference>
<evidence type="ECO:0000256" key="11">
    <source>
        <dbReference type="RuleBase" id="RU004189"/>
    </source>
</evidence>
<dbReference type="EMBL" id="CM027684">
    <property type="protein sequence ID" value="KAG0530500.1"/>
    <property type="molecule type" value="Genomic_DNA"/>
</dbReference>
<evidence type="ECO:0000256" key="7">
    <source>
        <dbReference type="ARBA" id="ARBA00023235"/>
    </source>
</evidence>
<dbReference type="GO" id="GO:0004476">
    <property type="term" value="F:mannose-6-phosphate isomerase activity"/>
    <property type="evidence" value="ECO:0007669"/>
    <property type="project" value="UniProtKB-EC"/>
</dbReference>
<keyword evidence="12" id="KW-0732">Signal</keyword>
<dbReference type="Pfam" id="PF20512">
    <property type="entry name" value="PMI_typeI_hel"/>
    <property type="match status" value="1"/>
</dbReference>
<gene>
    <name evidence="16" type="ORF">BDA96_05G191900</name>
</gene>
<feature type="signal peptide" evidence="12">
    <location>
        <begin position="1"/>
        <end position="28"/>
    </location>
</feature>
<evidence type="ECO:0000256" key="5">
    <source>
        <dbReference type="ARBA" id="ARBA00022723"/>
    </source>
</evidence>
<feature type="domain" description="Phosphomannose isomerase type I helical insertion" evidence="15">
    <location>
        <begin position="206"/>
        <end position="292"/>
    </location>
</feature>
<reference evidence="16" key="1">
    <citation type="journal article" date="2019" name="BMC Genomics">
        <title>A new reference genome for Sorghum bicolor reveals high levels of sequence similarity between sweet and grain genotypes: implications for the genetics of sugar metabolism.</title>
        <authorList>
            <person name="Cooper E.A."/>
            <person name="Brenton Z.W."/>
            <person name="Flinn B.S."/>
            <person name="Jenkins J."/>
            <person name="Shu S."/>
            <person name="Flowers D."/>
            <person name="Luo F."/>
            <person name="Wang Y."/>
            <person name="Xia P."/>
            <person name="Barry K."/>
            <person name="Daum C."/>
            <person name="Lipzen A."/>
            <person name="Yoshinaga Y."/>
            <person name="Schmutz J."/>
            <person name="Saski C."/>
            <person name="Vermerris W."/>
            <person name="Kresovich S."/>
        </authorList>
    </citation>
    <scope>NUCLEOTIDE SEQUENCE</scope>
</reference>
<dbReference type="InterPro" id="IPR016305">
    <property type="entry name" value="Mannose-6-P_Isomerase"/>
</dbReference>
<organism evidence="16 17">
    <name type="scientific">Sorghum bicolor</name>
    <name type="common">Sorghum</name>
    <name type="synonym">Sorghum vulgare</name>
    <dbReference type="NCBI Taxonomy" id="4558"/>
    <lineage>
        <taxon>Eukaryota</taxon>
        <taxon>Viridiplantae</taxon>
        <taxon>Streptophyta</taxon>
        <taxon>Embryophyta</taxon>
        <taxon>Tracheophyta</taxon>
        <taxon>Spermatophyta</taxon>
        <taxon>Magnoliopsida</taxon>
        <taxon>Liliopsida</taxon>
        <taxon>Poales</taxon>
        <taxon>Poaceae</taxon>
        <taxon>PACMAD clade</taxon>
        <taxon>Panicoideae</taxon>
        <taxon>Andropogonodae</taxon>
        <taxon>Andropogoneae</taxon>
        <taxon>Sorghinae</taxon>
        <taxon>Sorghum</taxon>
    </lineage>
</organism>
<dbReference type="GO" id="GO:0046686">
    <property type="term" value="P:response to cadmium ion"/>
    <property type="evidence" value="ECO:0007669"/>
    <property type="project" value="UniProtKB-ARBA"/>
</dbReference>
<dbReference type="SUPFAM" id="SSF51182">
    <property type="entry name" value="RmlC-like cupins"/>
    <property type="match status" value="1"/>
</dbReference>
<keyword evidence="6 9" id="KW-0862">Zinc</keyword>
<dbReference type="PANTHER" id="PTHR10309">
    <property type="entry name" value="MANNOSE-6-PHOSPHATE ISOMERASE"/>
    <property type="match status" value="1"/>
</dbReference>
<accession>A0A921UGZ4</accession>
<evidence type="ECO:0000313" key="16">
    <source>
        <dbReference type="EMBL" id="KAG0530500.1"/>
    </source>
</evidence>
<evidence type="ECO:0000256" key="6">
    <source>
        <dbReference type="ARBA" id="ARBA00022833"/>
    </source>
</evidence>
<feature type="binding site" evidence="9">
    <location>
        <position position="311"/>
    </location>
    <ligand>
        <name>Zn(2+)</name>
        <dbReference type="ChEBI" id="CHEBI:29105"/>
    </ligand>
</feature>
<comment type="catalytic activity">
    <reaction evidence="1 10">
        <text>D-mannose 6-phosphate = D-fructose 6-phosphate</text>
        <dbReference type="Rhea" id="RHEA:12356"/>
        <dbReference type="ChEBI" id="CHEBI:58735"/>
        <dbReference type="ChEBI" id="CHEBI:61527"/>
        <dbReference type="EC" id="5.3.1.8"/>
    </reaction>
</comment>
<evidence type="ECO:0000256" key="4">
    <source>
        <dbReference type="ARBA" id="ARBA00011956"/>
    </source>
</evidence>
<name>A0A921UGZ4_SORBI</name>
<feature type="domain" description="Phosphomannose isomerase type I catalytic" evidence="14">
    <location>
        <begin position="44"/>
        <end position="187"/>
    </location>
</feature>
<evidence type="ECO:0000259" key="13">
    <source>
        <dbReference type="Pfam" id="PF01238"/>
    </source>
</evidence>
<sequence length="457" mass="49162">MASSTASLGPAAALLLERLGLRVAPTDAADDQAPPMPALPLPGLLPLRCAVQHYEWGRRGADSLVARLAGEASASDGDGDGDGRPCAELWMGTHPAAPSSLAPDVSLRDWVARNPAALGRDVAARWGGDLPFLFKVLSVAKALSIQAHPDRDLAAALHALRPATYRDSNHKPEMAVAVTEFHALCGFAATQELKEVLRTVPEVQELVGKEESRKLLSVKEQDGGIGVRSYLKSAFTKLMTASDEAISEAIANLKTRLNSESKARSLTKKEQLVLSLEKQYPGDVGVLAAFFLNFVKLNPGEALYVGANEPHAYLSGECIECMATSDNVVRAGLTPKYRDVQTLCSMLTYNQASPEIMQGMPVQPYVTRYTPSTDEFEVDRYLLPPGKSVTMSPVAGPSIFIVVTGEGEIQAGFMTDSAKAKEGDVFFVPAHTKVKLYTSWPRSMQLYRAGVNSSFLS</sequence>
<dbReference type="InterPro" id="IPR046457">
    <property type="entry name" value="PMI_typeI_cat"/>
</dbReference>
<dbReference type="PROSITE" id="PS00966">
    <property type="entry name" value="PMI_I_2"/>
    <property type="match status" value="1"/>
</dbReference>
<feature type="binding site" evidence="9">
    <location>
        <position position="148"/>
    </location>
    <ligand>
        <name>Zn(2+)</name>
        <dbReference type="ChEBI" id="CHEBI:29105"/>
    </ligand>
</feature>
<dbReference type="PANTHER" id="PTHR10309:SF7">
    <property type="entry name" value="MANNOSE-6-PHOSPHATE ISOMERASE"/>
    <property type="match status" value="1"/>
</dbReference>
<dbReference type="Gene3D" id="1.10.441.10">
    <property type="entry name" value="Phosphomannose Isomerase, domain 2"/>
    <property type="match status" value="1"/>
</dbReference>
<evidence type="ECO:0000256" key="10">
    <source>
        <dbReference type="RuleBase" id="RU000611"/>
    </source>
</evidence>
<evidence type="ECO:0000256" key="8">
    <source>
        <dbReference type="PIRSR" id="PIRSR001480-1"/>
    </source>
</evidence>
<dbReference type="PIRSF" id="PIRSF001480">
    <property type="entry name" value="Mannose-6-phosphate_isomerase"/>
    <property type="match status" value="1"/>
</dbReference>
<comment type="pathway">
    <text evidence="2">Nucleotide-sugar biosynthesis; GDP-alpha-D-mannose biosynthesis; alpha-D-mannose 1-phosphate from D-fructose 6-phosphate: step 1/2.</text>
</comment>
<dbReference type="GO" id="GO:0009298">
    <property type="term" value="P:GDP-mannose biosynthetic process"/>
    <property type="evidence" value="ECO:0007669"/>
    <property type="project" value="InterPro"/>
</dbReference>
<evidence type="ECO:0000256" key="9">
    <source>
        <dbReference type="PIRSR" id="PIRSR001480-2"/>
    </source>
</evidence>
<dbReference type="NCBIfam" id="TIGR00218">
    <property type="entry name" value="manA"/>
    <property type="match status" value="1"/>
</dbReference>
<comment type="caution">
    <text evidence="16">The sequence shown here is derived from an EMBL/GenBank/DDBJ whole genome shotgun (WGS) entry which is preliminary data.</text>
</comment>
<dbReference type="InterPro" id="IPR046458">
    <property type="entry name" value="PMI_typeI_hel"/>
</dbReference>
<evidence type="ECO:0000256" key="3">
    <source>
        <dbReference type="ARBA" id="ARBA00010772"/>
    </source>
</evidence>
<evidence type="ECO:0000313" key="17">
    <source>
        <dbReference type="Proteomes" id="UP000807115"/>
    </source>
</evidence>
<evidence type="ECO:0000259" key="14">
    <source>
        <dbReference type="Pfam" id="PF20511"/>
    </source>
</evidence>
<dbReference type="Pfam" id="PF20511">
    <property type="entry name" value="PMI_typeI_cat"/>
    <property type="match status" value="1"/>
</dbReference>
<evidence type="ECO:0000259" key="15">
    <source>
        <dbReference type="Pfam" id="PF20512"/>
    </source>
</evidence>
<dbReference type="InterPro" id="IPR014710">
    <property type="entry name" value="RmlC-like_jellyroll"/>
</dbReference>
<keyword evidence="5 9" id="KW-0479">Metal-binding</keyword>
<dbReference type="InterPro" id="IPR046456">
    <property type="entry name" value="PMI_typeI_C"/>
</dbReference>
<dbReference type="GO" id="GO:0005975">
    <property type="term" value="P:carbohydrate metabolic process"/>
    <property type="evidence" value="ECO:0007669"/>
    <property type="project" value="InterPro"/>
</dbReference>
<reference evidence="16" key="2">
    <citation type="submission" date="2020-10" db="EMBL/GenBank/DDBJ databases">
        <authorList>
            <person name="Cooper E.A."/>
            <person name="Brenton Z.W."/>
            <person name="Flinn B.S."/>
            <person name="Jenkins J."/>
            <person name="Shu S."/>
            <person name="Flowers D."/>
            <person name="Luo F."/>
            <person name="Wang Y."/>
            <person name="Xia P."/>
            <person name="Barry K."/>
            <person name="Daum C."/>
            <person name="Lipzen A."/>
            <person name="Yoshinaga Y."/>
            <person name="Schmutz J."/>
            <person name="Saski C."/>
            <person name="Vermerris W."/>
            <person name="Kresovich S."/>
        </authorList>
    </citation>
    <scope>NUCLEOTIDE SEQUENCE</scope>
</reference>
<feature type="chain" id="PRO_5037494903" description="Mannose-6-phosphate isomerase" evidence="12">
    <location>
        <begin position="29"/>
        <end position="457"/>
    </location>
</feature>
<keyword evidence="7 10" id="KW-0413">Isomerase</keyword>
<dbReference type="PRINTS" id="PR00714">
    <property type="entry name" value="MAN6PISMRASE"/>
</dbReference>
<dbReference type="Proteomes" id="UP000807115">
    <property type="component" value="Chromosome 5"/>
</dbReference>
<feature type="binding site" evidence="9">
    <location>
        <position position="146"/>
    </location>
    <ligand>
        <name>Zn(2+)</name>
        <dbReference type="ChEBI" id="CHEBI:29105"/>
    </ligand>
</feature>
<dbReference type="Pfam" id="PF01238">
    <property type="entry name" value="PMI_typeI_C"/>
    <property type="match status" value="1"/>
</dbReference>
<dbReference type="InterPro" id="IPR001250">
    <property type="entry name" value="Man6P_Isoase-1"/>
</dbReference>
<comment type="cofactor">
    <cofactor evidence="9 10">
        <name>Zn(2+)</name>
        <dbReference type="ChEBI" id="CHEBI:29105"/>
    </cofactor>
    <text evidence="9 10">Binds 1 zinc ion per subunit.</text>
</comment>
<dbReference type="GO" id="GO:0033591">
    <property type="term" value="P:response to L-ascorbic acid"/>
    <property type="evidence" value="ECO:0007669"/>
    <property type="project" value="UniProtKB-ARBA"/>
</dbReference>
<comment type="similarity">
    <text evidence="3 11">Belongs to the mannose-6-phosphate isomerase type 1 family.</text>
</comment>
<dbReference type="GO" id="GO:0008270">
    <property type="term" value="F:zinc ion binding"/>
    <property type="evidence" value="ECO:0007669"/>
    <property type="project" value="InterPro"/>
</dbReference>
<feature type="binding site" evidence="9">
    <location>
        <position position="173"/>
    </location>
    <ligand>
        <name>Zn(2+)</name>
        <dbReference type="ChEBI" id="CHEBI:29105"/>
    </ligand>
</feature>
<dbReference type="FunFam" id="2.60.120.10:FF:000044">
    <property type="entry name" value="Mannose-6-phosphate isomerase"/>
    <property type="match status" value="1"/>
</dbReference>
<feature type="active site" evidence="8">
    <location>
        <position position="330"/>
    </location>
</feature>
<evidence type="ECO:0000256" key="12">
    <source>
        <dbReference type="SAM" id="SignalP"/>
    </source>
</evidence>
<dbReference type="EC" id="5.3.1.8" evidence="4 10"/>
<protein>
    <recommendedName>
        <fullName evidence="4 10">Mannose-6-phosphate isomerase</fullName>
        <ecNumber evidence="4 10">5.3.1.8</ecNumber>
    </recommendedName>
</protein>
<dbReference type="PROSITE" id="PS00965">
    <property type="entry name" value="PMI_I_1"/>
    <property type="match status" value="1"/>
</dbReference>
<proteinExistence type="inferred from homology"/>
<evidence type="ECO:0000256" key="2">
    <source>
        <dbReference type="ARBA" id="ARBA00004666"/>
    </source>
</evidence>
<dbReference type="GO" id="GO:0010043">
    <property type="term" value="P:response to zinc ion"/>
    <property type="evidence" value="ECO:0007669"/>
    <property type="project" value="UniProtKB-ARBA"/>
</dbReference>
<feature type="domain" description="Phosphomannose isomerase type I C-terminal" evidence="13">
    <location>
        <begin position="369"/>
        <end position="412"/>
    </location>
</feature>
<dbReference type="Gene3D" id="2.60.120.10">
    <property type="entry name" value="Jelly Rolls"/>
    <property type="match status" value="2"/>
</dbReference>